<proteinExistence type="predicted"/>
<keyword evidence="3" id="KW-1185">Reference proteome</keyword>
<reference evidence="2" key="1">
    <citation type="submission" date="2016-01" db="EMBL/GenBank/DDBJ databases">
        <authorList>
            <person name="Mcilroy J.S."/>
            <person name="Karst M S."/>
            <person name="Albertsen M."/>
        </authorList>
    </citation>
    <scope>NUCLEOTIDE SEQUENCE</scope>
    <source>
        <strain evidence="2">Cfx-K</strain>
    </source>
</reference>
<evidence type="ECO:0000256" key="1">
    <source>
        <dbReference type="SAM" id="MobiDB-lite"/>
    </source>
</evidence>
<name>A0A160T8T6_9CHLR</name>
<dbReference type="KEGG" id="pbf:CFX0092_B0314"/>
<evidence type="ECO:0000313" key="3">
    <source>
        <dbReference type="Proteomes" id="UP000215027"/>
    </source>
</evidence>
<dbReference type="Proteomes" id="UP000215027">
    <property type="component" value="Chromosome II"/>
</dbReference>
<evidence type="ECO:0000313" key="2">
    <source>
        <dbReference type="EMBL" id="CUS05848.1"/>
    </source>
</evidence>
<dbReference type="EMBL" id="LN890656">
    <property type="protein sequence ID" value="CUS05848.1"/>
    <property type="molecule type" value="Genomic_DNA"/>
</dbReference>
<accession>A0A160T8T6</accession>
<sequence length="154" mass="17793">MRSTWPTWPSATTCGRISPRPSAGCCSTAIATRRRWSAAARRGGRWPCRRAIRWRRSIRAVAAWPDRSAMRLSITPSRCKWPSGVCCRQCGRPARRRLSPPPGSVAGSRSRRGAGGWRCTRRRCWRRRWLINYKQLNEHIPTMDESIGWYTKPR</sequence>
<feature type="region of interest" description="Disordered" evidence="1">
    <location>
        <begin position="95"/>
        <end position="115"/>
    </location>
</feature>
<protein>
    <submittedName>
        <fullName evidence="2">Uncharacterized protein</fullName>
    </submittedName>
</protein>
<dbReference type="AlphaFoldDB" id="A0A160T8T6"/>
<gene>
    <name evidence="2" type="ORF">CFX0092_B0314</name>
</gene>
<organism evidence="2 3">
    <name type="scientific">Candidatus Promineifilum breve</name>
    <dbReference type="NCBI Taxonomy" id="1806508"/>
    <lineage>
        <taxon>Bacteria</taxon>
        <taxon>Bacillati</taxon>
        <taxon>Chloroflexota</taxon>
        <taxon>Ardenticatenia</taxon>
        <taxon>Candidatus Promineifilales</taxon>
        <taxon>Candidatus Promineifilaceae</taxon>
        <taxon>Candidatus Promineifilum</taxon>
    </lineage>
</organism>